<sequence>MISGVGLGYRREMVDLKDEILASNVDYIEVAPENWMRMNERYQAPLKELVQHIPLSTHGLSLSLGSPDKLDVEFVKQVKRFLTDFNVSCYSEHLSYCSSGGHVYDLMPIPFTEEAVFHVANRIKKVQDILEQRIAIENVSYYLQTMNDLTEVEFTKAVLEEAQCDLLLDVNNVYVNSINHNYNAKEFISAMPTERIAYGHIAGHYDEAKDLKVDTHGSPVIDDVWGLLDFAYQKHGVFPTLLERDFNIPDMSELNVEIDKIHSFQKSDIKKKQKG</sequence>
<dbReference type="InterPro" id="IPR036237">
    <property type="entry name" value="Xyl_isomerase-like_sf"/>
</dbReference>
<dbReference type="InterPro" id="IPR007801">
    <property type="entry name" value="MbnB/TglH/ChrH"/>
</dbReference>
<protein>
    <submittedName>
        <fullName evidence="1">DUF692 family protein</fullName>
    </submittedName>
</protein>
<dbReference type="SUPFAM" id="SSF51658">
    <property type="entry name" value="Xylose isomerase-like"/>
    <property type="match status" value="1"/>
</dbReference>
<dbReference type="RefSeq" id="WP_155694327.1">
    <property type="nucleotide sequence ID" value="NZ_WOCD01000001.1"/>
</dbReference>
<gene>
    <name evidence="1" type="ORF">GNP35_02840</name>
</gene>
<organism evidence="1 2">
    <name type="scientific">Psychrosphaera haliotis</name>
    <dbReference type="NCBI Taxonomy" id="555083"/>
    <lineage>
        <taxon>Bacteria</taxon>
        <taxon>Pseudomonadati</taxon>
        <taxon>Pseudomonadota</taxon>
        <taxon>Gammaproteobacteria</taxon>
        <taxon>Alteromonadales</taxon>
        <taxon>Pseudoalteromonadaceae</taxon>
        <taxon>Psychrosphaera</taxon>
    </lineage>
</organism>
<dbReference type="NCBIfam" id="NF003818">
    <property type="entry name" value="PRK05409.1"/>
    <property type="match status" value="1"/>
</dbReference>
<comment type="caution">
    <text evidence="1">The sequence shown here is derived from an EMBL/GenBank/DDBJ whole genome shotgun (WGS) entry which is preliminary data.</text>
</comment>
<dbReference type="OrthoDB" id="9763101at2"/>
<dbReference type="Pfam" id="PF05114">
    <property type="entry name" value="MbnB_TglH_ChrH"/>
    <property type="match status" value="1"/>
</dbReference>
<dbReference type="EMBL" id="WOCD01000001">
    <property type="protein sequence ID" value="MUH71529.1"/>
    <property type="molecule type" value="Genomic_DNA"/>
</dbReference>
<dbReference type="AlphaFoldDB" id="A0A6N8F7Y8"/>
<name>A0A6N8F7Y8_9GAMM</name>
<keyword evidence="2" id="KW-1185">Reference proteome</keyword>
<accession>A0A6N8F7Y8</accession>
<evidence type="ECO:0000313" key="2">
    <source>
        <dbReference type="Proteomes" id="UP000439994"/>
    </source>
</evidence>
<reference evidence="1 2" key="1">
    <citation type="submission" date="2019-11" db="EMBL/GenBank/DDBJ databases">
        <title>P. haliotis isolates from Z. marina roots.</title>
        <authorList>
            <person name="Cohen M."/>
            <person name="Jospin G."/>
            <person name="Eisen J.A."/>
            <person name="Coil D.A."/>
        </authorList>
    </citation>
    <scope>NUCLEOTIDE SEQUENCE [LARGE SCALE GENOMIC DNA]</scope>
    <source>
        <strain evidence="1 2">UCD-MCMsp1aY</strain>
    </source>
</reference>
<dbReference type="Gene3D" id="3.20.20.150">
    <property type="entry name" value="Divalent-metal-dependent TIM barrel enzymes"/>
    <property type="match status" value="1"/>
</dbReference>
<dbReference type="PANTHER" id="PTHR42194:SF1">
    <property type="entry name" value="UPF0276 PROTEIN HI_1600"/>
    <property type="match status" value="1"/>
</dbReference>
<dbReference type="PANTHER" id="PTHR42194">
    <property type="entry name" value="UPF0276 PROTEIN HI_1600"/>
    <property type="match status" value="1"/>
</dbReference>
<dbReference type="Proteomes" id="UP000439994">
    <property type="component" value="Unassembled WGS sequence"/>
</dbReference>
<proteinExistence type="predicted"/>
<evidence type="ECO:0000313" key="1">
    <source>
        <dbReference type="EMBL" id="MUH71529.1"/>
    </source>
</evidence>